<comment type="caution">
    <text evidence="2">The sequence shown here is derived from an EMBL/GenBank/DDBJ whole genome shotgun (WGS) entry which is preliminary data.</text>
</comment>
<gene>
    <name evidence="2" type="ORF">L6773_01725</name>
</gene>
<proteinExistence type="predicted"/>
<protein>
    <submittedName>
        <fullName evidence="2">DUF1080 domain-containing protein</fullName>
    </submittedName>
</protein>
<organism evidence="2 3">
    <name type="scientific">Rhodohalobacter sulfatireducens</name>
    <dbReference type="NCBI Taxonomy" id="2911366"/>
    <lineage>
        <taxon>Bacteria</taxon>
        <taxon>Pseudomonadati</taxon>
        <taxon>Balneolota</taxon>
        <taxon>Balneolia</taxon>
        <taxon>Balneolales</taxon>
        <taxon>Balneolaceae</taxon>
        <taxon>Rhodohalobacter</taxon>
    </lineage>
</organism>
<dbReference type="Proteomes" id="UP001165366">
    <property type="component" value="Unassembled WGS sequence"/>
</dbReference>
<evidence type="ECO:0000259" key="1">
    <source>
        <dbReference type="Pfam" id="PF06439"/>
    </source>
</evidence>
<reference evidence="2" key="1">
    <citation type="submission" date="2022-01" db="EMBL/GenBank/DDBJ databases">
        <authorList>
            <person name="Wang Y."/>
        </authorList>
    </citation>
    <scope>NUCLEOTIDE SEQUENCE</scope>
    <source>
        <strain evidence="2">WB101</strain>
    </source>
</reference>
<dbReference type="EMBL" id="JAKLWS010000001">
    <property type="protein sequence ID" value="MCG2587266.1"/>
    <property type="molecule type" value="Genomic_DNA"/>
</dbReference>
<reference evidence="2" key="2">
    <citation type="submission" date="2024-05" db="EMBL/GenBank/DDBJ databases">
        <title>Rhodohalobacter halophilus gen. nov., sp. nov., a moderately halophilic member of the family Balneolaceae.</title>
        <authorList>
            <person name="Xia J."/>
        </authorList>
    </citation>
    <scope>NUCLEOTIDE SEQUENCE</scope>
    <source>
        <strain evidence="2">WB101</strain>
    </source>
</reference>
<dbReference type="InterPro" id="IPR010496">
    <property type="entry name" value="AL/BT2_dom"/>
</dbReference>
<accession>A0ABS9K8U1</accession>
<dbReference type="RefSeq" id="WP_237852108.1">
    <property type="nucleotide sequence ID" value="NZ_JAKLWS010000001.1"/>
</dbReference>
<sequence>MYKQRSFQITFILFSVIVLSAVSMTHLPEVNLNESESQDEWISLFNGENLDGWTPKFAGHEPGVNFKNTFRVEDGLLKVSYDNYETFDGKFGHLFYEQPYSNYKIRLEYRFVGEQIPGAPDWAWRNNGIKFHSQSPESMGIDQPSPVSIEVQLLGGNGTDERPTANICSMGTHIVMDGELITPHCTESSSKTYHGDQWVTVEAEVHGGEMIHHYINGEKVLSYSEPQYDPSDPNTEHLIPENGDMIITAGYIALQAESHPTHFRNIEILPLEE</sequence>
<dbReference type="Gene3D" id="2.60.120.560">
    <property type="entry name" value="Exo-inulinase, domain 1"/>
    <property type="match status" value="1"/>
</dbReference>
<feature type="domain" description="3-keto-alpha-glucoside-1,2-lyase/3-keto-2-hydroxy-glucal hydratase" evidence="1">
    <location>
        <begin position="40"/>
        <end position="268"/>
    </location>
</feature>
<name>A0ABS9K8U1_9BACT</name>
<dbReference type="Pfam" id="PF06439">
    <property type="entry name" value="3keto-disac_hyd"/>
    <property type="match status" value="1"/>
</dbReference>
<evidence type="ECO:0000313" key="3">
    <source>
        <dbReference type="Proteomes" id="UP001165366"/>
    </source>
</evidence>
<evidence type="ECO:0000313" key="2">
    <source>
        <dbReference type="EMBL" id="MCG2587266.1"/>
    </source>
</evidence>
<keyword evidence="3" id="KW-1185">Reference proteome</keyword>